<dbReference type="InterPro" id="IPR007627">
    <property type="entry name" value="RNA_pol_sigma70_r2"/>
</dbReference>
<organism evidence="4 5">
    <name type="scientific">Paenibacillus gansuensis</name>
    <dbReference type="NCBI Taxonomy" id="306542"/>
    <lineage>
        <taxon>Bacteria</taxon>
        <taxon>Bacillati</taxon>
        <taxon>Bacillota</taxon>
        <taxon>Bacilli</taxon>
        <taxon>Bacillales</taxon>
        <taxon>Paenibacillaceae</taxon>
        <taxon>Paenibacillus</taxon>
    </lineage>
</organism>
<name>A0ABW5PHT6_9BACL</name>
<dbReference type="Gene3D" id="1.10.10.10">
    <property type="entry name" value="Winged helix-like DNA-binding domain superfamily/Winged helix DNA-binding domain"/>
    <property type="match status" value="1"/>
</dbReference>
<dbReference type="InterPro" id="IPR013325">
    <property type="entry name" value="RNA_pol_sigma_r2"/>
</dbReference>
<dbReference type="InterPro" id="IPR014303">
    <property type="entry name" value="RNA_pol_sigma-70_ECF"/>
</dbReference>
<feature type="domain" description="RNA polymerase sigma-70 region 2" evidence="2">
    <location>
        <begin position="16"/>
        <end position="81"/>
    </location>
</feature>
<gene>
    <name evidence="4" type="ORF">ACFSUF_20915</name>
</gene>
<dbReference type="InterPro" id="IPR052704">
    <property type="entry name" value="ECF_Sigma-70_Domain"/>
</dbReference>
<dbReference type="SUPFAM" id="SSF88946">
    <property type="entry name" value="Sigma2 domain of RNA polymerase sigma factors"/>
    <property type="match status" value="1"/>
</dbReference>
<dbReference type="InterPro" id="IPR036388">
    <property type="entry name" value="WH-like_DNA-bd_sf"/>
</dbReference>
<dbReference type="PANTHER" id="PTHR30173">
    <property type="entry name" value="SIGMA 19 FACTOR"/>
    <property type="match status" value="1"/>
</dbReference>
<reference evidence="5" key="1">
    <citation type="journal article" date="2019" name="Int. J. Syst. Evol. Microbiol.">
        <title>The Global Catalogue of Microorganisms (GCM) 10K type strain sequencing project: providing services to taxonomists for standard genome sequencing and annotation.</title>
        <authorList>
            <consortium name="The Broad Institute Genomics Platform"/>
            <consortium name="The Broad Institute Genome Sequencing Center for Infectious Disease"/>
            <person name="Wu L."/>
            <person name="Ma J."/>
        </authorList>
    </citation>
    <scope>NUCLEOTIDE SEQUENCE [LARGE SCALE GENOMIC DNA]</scope>
    <source>
        <strain evidence="5">KCTC 3950</strain>
    </source>
</reference>
<sequence length="311" mass="35175">MQSNTVVPTLTTIEELYKTYKPTLFAIAYRMLGSKTDAEDMVQDLFMNMHGVVNDNIQNYKSYLSKMMVNRCVNELTSARKKRITYVGNWLPEPDVQPIGQCPLECVERQDTVSYAFLILMEKLTPLERAVFILREVFAYEHREIAEMFNKTEVNCRKIYSRVKKKVDASNIKDEILSSHLHEEKEMVSRFIAALSNGNVQSLVNLLTEDITFIADGGGKVSAAINLISSKERVLTILNALSSKQLPGSELHLVEVNQQPGIMITNDGYCTGVICFDWDVNTMAIQRVYLVVNPDKLQHVNTGFITSASEC</sequence>
<dbReference type="Proteomes" id="UP001597541">
    <property type="component" value="Unassembled WGS sequence"/>
</dbReference>
<protein>
    <submittedName>
        <fullName evidence="4">RNA polymerase sigma-70 factor</fullName>
    </submittedName>
</protein>
<dbReference type="SUPFAM" id="SSF54427">
    <property type="entry name" value="NTF2-like"/>
    <property type="match status" value="1"/>
</dbReference>
<feature type="domain" description="RNA polymerase sigma factor 70 region 4 type 2" evidence="3">
    <location>
        <begin position="120"/>
        <end position="166"/>
    </location>
</feature>
<dbReference type="InterPro" id="IPR013249">
    <property type="entry name" value="RNA_pol_sigma70_r4_t2"/>
</dbReference>
<keyword evidence="5" id="KW-1185">Reference proteome</keyword>
<dbReference type="NCBIfam" id="TIGR02957">
    <property type="entry name" value="SigX4"/>
    <property type="match status" value="1"/>
</dbReference>
<dbReference type="InterPro" id="IPR014284">
    <property type="entry name" value="RNA_pol_sigma-70_dom"/>
</dbReference>
<accession>A0ABW5PHT6</accession>
<evidence type="ECO:0000313" key="5">
    <source>
        <dbReference type="Proteomes" id="UP001597541"/>
    </source>
</evidence>
<dbReference type="EMBL" id="JBHUME010000014">
    <property type="protein sequence ID" value="MFD2614880.1"/>
    <property type="molecule type" value="Genomic_DNA"/>
</dbReference>
<dbReference type="NCBIfam" id="TIGR02937">
    <property type="entry name" value="sigma70-ECF"/>
    <property type="match status" value="1"/>
</dbReference>
<dbReference type="SUPFAM" id="SSF88659">
    <property type="entry name" value="Sigma3 and sigma4 domains of RNA polymerase sigma factors"/>
    <property type="match status" value="1"/>
</dbReference>
<evidence type="ECO:0000313" key="4">
    <source>
        <dbReference type="EMBL" id="MFD2614880.1"/>
    </source>
</evidence>
<comment type="subunit">
    <text evidence="1">Interacts transiently with the RNA polymerase catalytic core formed by RpoA, RpoB, RpoC and RpoZ (2 alpha, 1 beta, 1 beta' and 1 omega subunit) to form the RNA polymerase holoenzyme that can initiate transcription.</text>
</comment>
<dbReference type="RefSeq" id="WP_377606216.1">
    <property type="nucleotide sequence ID" value="NZ_JBHUME010000014.1"/>
</dbReference>
<dbReference type="Pfam" id="PF08281">
    <property type="entry name" value="Sigma70_r4_2"/>
    <property type="match status" value="1"/>
</dbReference>
<dbReference type="Pfam" id="PF04542">
    <property type="entry name" value="Sigma70_r2"/>
    <property type="match status" value="1"/>
</dbReference>
<dbReference type="InterPro" id="IPR013324">
    <property type="entry name" value="RNA_pol_sigma_r3/r4-like"/>
</dbReference>
<dbReference type="Gene3D" id="1.10.1740.10">
    <property type="match status" value="1"/>
</dbReference>
<dbReference type="NCBIfam" id="NF007214">
    <property type="entry name" value="PRK09636.1"/>
    <property type="match status" value="1"/>
</dbReference>
<evidence type="ECO:0000256" key="1">
    <source>
        <dbReference type="ARBA" id="ARBA00011344"/>
    </source>
</evidence>
<evidence type="ECO:0000259" key="2">
    <source>
        <dbReference type="Pfam" id="PF04542"/>
    </source>
</evidence>
<comment type="caution">
    <text evidence="4">The sequence shown here is derived from an EMBL/GenBank/DDBJ whole genome shotgun (WGS) entry which is preliminary data.</text>
</comment>
<evidence type="ECO:0000259" key="3">
    <source>
        <dbReference type="Pfam" id="PF08281"/>
    </source>
</evidence>
<dbReference type="InterPro" id="IPR032710">
    <property type="entry name" value="NTF2-like_dom_sf"/>
</dbReference>
<dbReference type="PANTHER" id="PTHR30173:SF36">
    <property type="entry name" value="ECF RNA POLYMERASE SIGMA FACTOR SIGJ"/>
    <property type="match status" value="1"/>
</dbReference>
<proteinExistence type="predicted"/>